<dbReference type="Pfam" id="PF00892">
    <property type="entry name" value="EamA"/>
    <property type="match status" value="1"/>
</dbReference>
<dbReference type="EMBL" id="JBHRXI010000049">
    <property type="protein sequence ID" value="MFC3616709.1"/>
    <property type="molecule type" value="Genomic_DNA"/>
</dbReference>
<reference evidence="4" key="1">
    <citation type="journal article" date="2019" name="Int. J. Syst. Evol. Microbiol.">
        <title>The Global Catalogue of Microorganisms (GCM) 10K type strain sequencing project: providing services to taxonomists for standard genome sequencing and annotation.</title>
        <authorList>
            <consortium name="The Broad Institute Genomics Platform"/>
            <consortium name="The Broad Institute Genome Sequencing Center for Infectious Disease"/>
            <person name="Wu L."/>
            <person name="Ma J."/>
        </authorList>
    </citation>
    <scope>NUCLEOTIDE SEQUENCE [LARGE SCALE GENOMIC DNA]</scope>
    <source>
        <strain evidence="4">KCTC 42911</strain>
    </source>
</reference>
<dbReference type="InterPro" id="IPR037185">
    <property type="entry name" value="EmrE-like"/>
</dbReference>
<dbReference type="PANTHER" id="PTHR22911">
    <property type="entry name" value="ACYL-MALONYL CONDENSING ENZYME-RELATED"/>
    <property type="match status" value="1"/>
</dbReference>
<keyword evidence="4" id="KW-1185">Reference proteome</keyword>
<comment type="caution">
    <text evidence="3">The sequence shown here is derived from an EMBL/GenBank/DDBJ whole genome shotgun (WGS) entry which is preliminary data.</text>
</comment>
<keyword evidence="1" id="KW-1133">Transmembrane helix</keyword>
<feature type="transmembrane region" description="Helical" evidence="1">
    <location>
        <begin position="102"/>
        <end position="119"/>
    </location>
</feature>
<dbReference type="Proteomes" id="UP001595629">
    <property type="component" value="Unassembled WGS sequence"/>
</dbReference>
<feature type="transmembrane region" description="Helical" evidence="1">
    <location>
        <begin position="7"/>
        <end position="25"/>
    </location>
</feature>
<dbReference type="RefSeq" id="WP_386738027.1">
    <property type="nucleotide sequence ID" value="NZ_JBHRXI010000049.1"/>
</dbReference>
<dbReference type="InterPro" id="IPR000620">
    <property type="entry name" value="EamA_dom"/>
</dbReference>
<evidence type="ECO:0000313" key="4">
    <source>
        <dbReference type="Proteomes" id="UP001595629"/>
    </source>
</evidence>
<dbReference type="SUPFAM" id="SSF103481">
    <property type="entry name" value="Multidrug resistance efflux transporter EmrE"/>
    <property type="match status" value="1"/>
</dbReference>
<name>A0ABV7TME8_9RHOB</name>
<feature type="domain" description="EamA" evidence="2">
    <location>
        <begin position="6"/>
        <end position="141"/>
    </location>
</feature>
<evidence type="ECO:0000313" key="3">
    <source>
        <dbReference type="EMBL" id="MFC3616709.1"/>
    </source>
</evidence>
<dbReference type="PANTHER" id="PTHR22911:SF137">
    <property type="entry name" value="SOLUTE CARRIER FAMILY 35 MEMBER G2-RELATED"/>
    <property type="match status" value="1"/>
</dbReference>
<evidence type="ECO:0000259" key="2">
    <source>
        <dbReference type="Pfam" id="PF00892"/>
    </source>
</evidence>
<protein>
    <submittedName>
        <fullName evidence="3">EamA family transporter</fullName>
    </submittedName>
</protein>
<accession>A0ABV7TME8</accession>
<keyword evidence="1" id="KW-0812">Transmembrane</keyword>
<feature type="transmembrane region" description="Helical" evidence="1">
    <location>
        <begin position="37"/>
        <end position="56"/>
    </location>
</feature>
<feature type="transmembrane region" description="Helical" evidence="1">
    <location>
        <begin position="68"/>
        <end position="90"/>
    </location>
</feature>
<proteinExistence type="predicted"/>
<evidence type="ECO:0000256" key="1">
    <source>
        <dbReference type="SAM" id="Phobius"/>
    </source>
</evidence>
<keyword evidence="1" id="KW-0472">Membrane</keyword>
<sequence length="161" mass="17396">MTETTKGILAMIGACTIWGLSPIYYKLLAHVPASEVMAHRVAWSLIFFLAVLGLQGRLSALQEAVSDLRRLGTIVLASAMISTNWFLFILGTQIGRNTETSLGYYIFPLVAVLLGRFVLKERLGRLQWAAIMLAAAGVVALTIGLGVAPWISLALAVTFGF</sequence>
<gene>
    <name evidence="3" type="ORF">ACFORG_23450</name>
</gene>
<feature type="transmembrane region" description="Helical" evidence="1">
    <location>
        <begin position="131"/>
        <end position="159"/>
    </location>
</feature>
<organism evidence="3 4">
    <name type="scientific">Lutimaribacter marinistellae</name>
    <dbReference type="NCBI Taxonomy" id="1820329"/>
    <lineage>
        <taxon>Bacteria</taxon>
        <taxon>Pseudomonadati</taxon>
        <taxon>Pseudomonadota</taxon>
        <taxon>Alphaproteobacteria</taxon>
        <taxon>Rhodobacterales</taxon>
        <taxon>Roseobacteraceae</taxon>
        <taxon>Lutimaribacter</taxon>
    </lineage>
</organism>